<evidence type="ECO:0000256" key="1">
    <source>
        <dbReference type="ARBA" id="ARBA00022734"/>
    </source>
</evidence>
<dbReference type="InterPro" id="IPR036404">
    <property type="entry name" value="Jacalin-like_lectin_dom_sf"/>
</dbReference>
<evidence type="ECO:0000259" key="3">
    <source>
        <dbReference type="PROSITE" id="PS51752"/>
    </source>
</evidence>
<dbReference type="PANTHER" id="PTHR46506">
    <property type="entry name" value="OS05G0143600 PROTEIN"/>
    <property type="match status" value="1"/>
</dbReference>
<accession>A0AAQ3UBI6</accession>
<dbReference type="CDD" id="cd09612">
    <property type="entry name" value="Jacalin"/>
    <property type="match status" value="1"/>
</dbReference>
<dbReference type="EMBL" id="CP144752">
    <property type="protein sequence ID" value="WVZ88208.1"/>
    <property type="molecule type" value="Genomic_DNA"/>
</dbReference>
<keyword evidence="5" id="KW-1185">Reference proteome</keyword>
<dbReference type="PROSITE" id="PS51752">
    <property type="entry name" value="JACALIN_LECTIN"/>
    <property type="match status" value="1"/>
</dbReference>
<feature type="region of interest" description="Disordered" evidence="2">
    <location>
        <begin position="93"/>
        <end position="116"/>
    </location>
</feature>
<reference evidence="4 5" key="1">
    <citation type="submission" date="2024-02" db="EMBL/GenBank/DDBJ databases">
        <title>High-quality chromosome-scale genome assembly of Pensacola bahiagrass (Paspalum notatum Flugge var. saurae).</title>
        <authorList>
            <person name="Vega J.M."/>
            <person name="Podio M."/>
            <person name="Orjuela J."/>
            <person name="Siena L.A."/>
            <person name="Pessino S.C."/>
            <person name="Combes M.C."/>
            <person name="Mariac C."/>
            <person name="Albertini E."/>
            <person name="Pupilli F."/>
            <person name="Ortiz J.P.A."/>
            <person name="Leblanc O."/>
        </authorList>
    </citation>
    <scope>NUCLEOTIDE SEQUENCE [LARGE SCALE GENOMIC DNA]</scope>
    <source>
        <strain evidence="4">R1</strain>
        <tissue evidence="4">Leaf</tissue>
    </source>
</reference>
<dbReference type="Pfam" id="PF01419">
    <property type="entry name" value="Jacalin"/>
    <property type="match status" value="1"/>
</dbReference>
<dbReference type="Proteomes" id="UP001341281">
    <property type="component" value="Chromosome 08"/>
</dbReference>
<dbReference type="InterPro" id="IPR001229">
    <property type="entry name" value="Jacalin-like_lectin_dom"/>
</dbReference>
<organism evidence="4 5">
    <name type="scientific">Paspalum notatum var. saurae</name>
    <dbReference type="NCBI Taxonomy" id="547442"/>
    <lineage>
        <taxon>Eukaryota</taxon>
        <taxon>Viridiplantae</taxon>
        <taxon>Streptophyta</taxon>
        <taxon>Embryophyta</taxon>
        <taxon>Tracheophyta</taxon>
        <taxon>Spermatophyta</taxon>
        <taxon>Magnoliopsida</taxon>
        <taxon>Liliopsida</taxon>
        <taxon>Poales</taxon>
        <taxon>Poaceae</taxon>
        <taxon>PACMAD clade</taxon>
        <taxon>Panicoideae</taxon>
        <taxon>Andropogonodae</taxon>
        <taxon>Paspaleae</taxon>
        <taxon>Paspalinae</taxon>
        <taxon>Paspalum</taxon>
    </lineage>
</organism>
<sequence length="314" mass="33267">MAKHCVAAAAVLLLVGVTLGLGMYTCGLLLVGVQLGRVLERRPPPDSASRSIGGVLDLIAKVVIDNGNAKPAADRRCLLIVTDELQELWDTDVAGRGGSSRDARSPASNKPRGVISVGPWGGSGGEPFYMHGPSAPRLRRIVLYHSPSAIHSLDCAYSLAGDGDDRYYYRRAGPWGRRHRFGSSAPFRETIELSAGERVTAVEGTTGHFTGVGSVVVTSLIFRTSRGMTYGQYGAGAGACGTPFSVPVADGACIAGFWGRSGWLLDAIGVHVSPCKNPAHVSRSYSKSEPKRAAAPRAQIRTLLYRVGPVLKIR</sequence>
<evidence type="ECO:0000313" key="5">
    <source>
        <dbReference type="Proteomes" id="UP001341281"/>
    </source>
</evidence>
<dbReference type="Gene3D" id="2.100.10.30">
    <property type="entry name" value="Jacalin-like lectin domain"/>
    <property type="match status" value="1"/>
</dbReference>
<protein>
    <recommendedName>
        <fullName evidence="3">Jacalin-type lectin domain-containing protein</fullName>
    </recommendedName>
</protein>
<dbReference type="GO" id="GO:0030246">
    <property type="term" value="F:carbohydrate binding"/>
    <property type="evidence" value="ECO:0007669"/>
    <property type="project" value="UniProtKB-KW"/>
</dbReference>
<dbReference type="SUPFAM" id="SSF51101">
    <property type="entry name" value="Mannose-binding lectins"/>
    <property type="match status" value="1"/>
</dbReference>
<dbReference type="SMART" id="SM00915">
    <property type="entry name" value="Jacalin"/>
    <property type="match status" value="1"/>
</dbReference>
<dbReference type="InterPro" id="IPR033734">
    <property type="entry name" value="Jacalin-like_lectin_dom_plant"/>
</dbReference>
<keyword evidence="1" id="KW-0430">Lectin</keyword>
<dbReference type="AlphaFoldDB" id="A0AAQ3UBI6"/>
<gene>
    <name evidence="4" type="ORF">U9M48_034753</name>
</gene>
<feature type="domain" description="Jacalin-type lectin" evidence="3">
    <location>
        <begin position="114"/>
        <end position="274"/>
    </location>
</feature>
<name>A0AAQ3UBI6_PASNO</name>
<proteinExistence type="predicted"/>
<evidence type="ECO:0000256" key="2">
    <source>
        <dbReference type="SAM" id="MobiDB-lite"/>
    </source>
</evidence>
<evidence type="ECO:0000313" key="4">
    <source>
        <dbReference type="EMBL" id="WVZ88208.1"/>
    </source>
</evidence>